<comment type="caution">
    <text evidence="9">The sequence shown here is derived from an EMBL/GenBank/DDBJ whole genome shotgun (WGS) entry which is preliminary data.</text>
</comment>
<dbReference type="Proteomes" id="UP000559809">
    <property type="component" value="Unassembled WGS sequence"/>
</dbReference>
<feature type="chain" id="PRO_5032372098" evidence="8">
    <location>
        <begin position="37"/>
        <end position="353"/>
    </location>
</feature>
<dbReference type="GO" id="GO:0046872">
    <property type="term" value="F:metal ion binding"/>
    <property type="evidence" value="ECO:0007669"/>
    <property type="project" value="UniProtKB-KW"/>
</dbReference>
<feature type="compositionally biased region" description="Basic and acidic residues" evidence="7">
    <location>
        <begin position="161"/>
        <end position="174"/>
    </location>
</feature>
<sequence length="353" mass="37691">MSRISAFHDFRPLRRLALTSIAAGFVAGLAPASALAQPAGLAGPPLKVVASFSILGDMVREIGGEHVSLTTIVGPDADAHTFEPSPKNVQALAKAQVLVLNGLDFEPWLPRLVESAGFKGLQVLASKGVPVRHLSTEGPREHAGHAEHDHDEDHDDEDHDEAPGHGHAHGDVDPHAWQSLSNGMIYAANIADGLGAADPARRAYYKNRARLYIEKMKKLDAEIKLALSDVPKHKRKVISSHDAFGYFADAYGIQFLAVTGISNQAEPSAREVAALIDRVRRESIAGVFIENAASPKLVEQIARETGAKVGGTLYSDALAKADQPASSYLGMFTWNAGQLIYVLKSDVIKPGGG</sequence>
<evidence type="ECO:0000256" key="1">
    <source>
        <dbReference type="ARBA" id="ARBA00004196"/>
    </source>
</evidence>
<proteinExistence type="inferred from homology"/>
<evidence type="ECO:0000313" key="9">
    <source>
        <dbReference type="EMBL" id="NYT49881.1"/>
    </source>
</evidence>
<evidence type="ECO:0000256" key="8">
    <source>
        <dbReference type="SAM" id="SignalP"/>
    </source>
</evidence>
<keyword evidence="5 8" id="KW-0732">Signal</keyword>
<dbReference type="PRINTS" id="PR00690">
    <property type="entry name" value="ADHESNFAMILY"/>
</dbReference>
<protein>
    <submittedName>
        <fullName evidence="9">Zinc ABC transporter substrate-binding protein</fullName>
    </submittedName>
</protein>
<evidence type="ECO:0000256" key="4">
    <source>
        <dbReference type="ARBA" id="ARBA00022723"/>
    </source>
</evidence>
<dbReference type="InterPro" id="IPR006127">
    <property type="entry name" value="ZnuA-like"/>
</dbReference>
<dbReference type="InterPro" id="IPR006128">
    <property type="entry name" value="Lipoprotein_PsaA-like"/>
</dbReference>
<dbReference type="GO" id="GO:0030313">
    <property type="term" value="C:cell envelope"/>
    <property type="evidence" value="ECO:0007669"/>
    <property type="project" value="UniProtKB-SubCell"/>
</dbReference>
<gene>
    <name evidence="9" type="ORF">H0A72_11230</name>
</gene>
<comment type="similarity">
    <text evidence="2 6">Belongs to the bacterial solute-binding protein 9 family.</text>
</comment>
<keyword evidence="3 6" id="KW-0813">Transport</keyword>
<keyword evidence="10" id="KW-1185">Reference proteome</keyword>
<comment type="subcellular location">
    <subcellularLocation>
        <location evidence="1">Cell envelope</location>
    </subcellularLocation>
</comment>
<dbReference type="AlphaFoldDB" id="A0A853G596"/>
<dbReference type="GO" id="GO:0007155">
    <property type="term" value="P:cell adhesion"/>
    <property type="evidence" value="ECO:0007669"/>
    <property type="project" value="InterPro"/>
</dbReference>
<dbReference type="PANTHER" id="PTHR42953:SF1">
    <property type="entry name" value="METAL-BINDING PROTEIN HI_0362-RELATED"/>
    <property type="match status" value="1"/>
</dbReference>
<dbReference type="Pfam" id="PF01297">
    <property type="entry name" value="ZnuA"/>
    <property type="match status" value="1"/>
</dbReference>
<feature type="compositionally biased region" description="Basic and acidic residues" evidence="7">
    <location>
        <begin position="134"/>
        <end position="151"/>
    </location>
</feature>
<keyword evidence="4" id="KW-0479">Metal-binding</keyword>
<name>A0A853G596_9BURK</name>
<feature type="region of interest" description="Disordered" evidence="7">
    <location>
        <begin position="134"/>
        <end position="174"/>
    </location>
</feature>
<accession>A0A853G596</accession>
<dbReference type="GO" id="GO:0030001">
    <property type="term" value="P:metal ion transport"/>
    <property type="evidence" value="ECO:0007669"/>
    <property type="project" value="InterPro"/>
</dbReference>
<dbReference type="EMBL" id="JACCEM010000005">
    <property type="protein sequence ID" value="NYT49881.1"/>
    <property type="molecule type" value="Genomic_DNA"/>
</dbReference>
<evidence type="ECO:0000256" key="6">
    <source>
        <dbReference type="RuleBase" id="RU003512"/>
    </source>
</evidence>
<reference evidence="9 10" key="1">
    <citation type="submission" date="2020-07" db="EMBL/GenBank/DDBJ databases">
        <title>Taxonomic revisions and descriptions of new bacterial species based on genomic comparisons in the high-G+C-content subgroup of the family Alcaligenaceae.</title>
        <authorList>
            <person name="Szabo A."/>
            <person name="Felfoldi T."/>
        </authorList>
    </citation>
    <scope>NUCLEOTIDE SEQUENCE [LARGE SCALE GENOMIC DNA]</scope>
    <source>
        <strain evidence="9 10">LMG 24012</strain>
    </source>
</reference>
<evidence type="ECO:0000256" key="5">
    <source>
        <dbReference type="ARBA" id="ARBA00022729"/>
    </source>
</evidence>
<dbReference type="SUPFAM" id="SSF53807">
    <property type="entry name" value="Helical backbone' metal receptor"/>
    <property type="match status" value="1"/>
</dbReference>
<organism evidence="9 10">
    <name type="scientific">Parapusillimonas granuli</name>
    <dbReference type="NCBI Taxonomy" id="380911"/>
    <lineage>
        <taxon>Bacteria</taxon>
        <taxon>Pseudomonadati</taxon>
        <taxon>Pseudomonadota</taxon>
        <taxon>Betaproteobacteria</taxon>
        <taxon>Burkholderiales</taxon>
        <taxon>Alcaligenaceae</taxon>
        <taxon>Parapusillimonas</taxon>
    </lineage>
</organism>
<evidence type="ECO:0000313" key="10">
    <source>
        <dbReference type="Proteomes" id="UP000559809"/>
    </source>
</evidence>
<evidence type="ECO:0000256" key="3">
    <source>
        <dbReference type="ARBA" id="ARBA00022448"/>
    </source>
</evidence>
<evidence type="ECO:0000256" key="7">
    <source>
        <dbReference type="SAM" id="MobiDB-lite"/>
    </source>
</evidence>
<evidence type="ECO:0000256" key="2">
    <source>
        <dbReference type="ARBA" id="ARBA00011028"/>
    </source>
</evidence>
<dbReference type="Gene3D" id="3.40.50.1980">
    <property type="entry name" value="Nitrogenase molybdenum iron protein domain"/>
    <property type="match status" value="2"/>
</dbReference>
<dbReference type="PANTHER" id="PTHR42953">
    <property type="entry name" value="HIGH-AFFINITY ZINC UPTAKE SYSTEM PROTEIN ZNUA-RELATED"/>
    <property type="match status" value="1"/>
</dbReference>
<dbReference type="RefSeq" id="WP_180155262.1">
    <property type="nucleotide sequence ID" value="NZ_JACCEM010000005.1"/>
</dbReference>
<feature type="signal peptide" evidence="8">
    <location>
        <begin position="1"/>
        <end position="36"/>
    </location>
</feature>
<dbReference type="InterPro" id="IPR050492">
    <property type="entry name" value="Bact_metal-bind_prot9"/>
</dbReference>
<dbReference type="PRINTS" id="PR00691">
    <property type="entry name" value="ADHESINB"/>
</dbReference>
<dbReference type="InterPro" id="IPR006129">
    <property type="entry name" value="AdhesinB"/>
</dbReference>